<name>A0ABW3ZNM5_9RHOB</name>
<dbReference type="EMBL" id="JBHTMU010000051">
    <property type="protein sequence ID" value="MFD1344467.1"/>
    <property type="molecule type" value="Genomic_DNA"/>
</dbReference>
<evidence type="ECO:0000313" key="3">
    <source>
        <dbReference type="Proteomes" id="UP001597135"/>
    </source>
</evidence>
<dbReference type="RefSeq" id="WP_386806047.1">
    <property type="nucleotide sequence ID" value="NZ_JBHTMU010000051.1"/>
</dbReference>
<dbReference type="Proteomes" id="UP001597135">
    <property type="component" value="Unassembled WGS sequence"/>
</dbReference>
<evidence type="ECO:0000313" key="2">
    <source>
        <dbReference type="EMBL" id="MFD1344467.1"/>
    </source>
</evidence>
<keyword evidence="1" id="KW-0175">Coiled coil</keyword>
<gene>
    <name evidence="2" type="ORF">ACFQ4E_18700</name>
</gene>
<evidence type="ECO:0000256" key="1">
    <source>
        <dbReference type="SAM" id="Coils"/>
    </source>
</evidence>
<comment type="caution">
    <text evidence="2">The sequence shown here is derived from an EMBL/GenBank/DDBJ whole genome shotgun (WGS) entry which is preliminary data.</text>
</comment>
<feature type="coiled-coil region" evidence="1">
    <location>
        <begin position="160"/>
        <end position="258"/>
    </location>
</feature>
<reference evidence="3" key="1">
    <citation type="journal article" date="2019" name="Int. J. Syst. Evol. Microbiol.">
        <title>The Global Catalogue of Microorganisms (GCM) 10K type strain sequencing project: providing services to taxonomists for standard genome sequencing and annotation.</title>
        <authorList>
            <consortium name="The Broad Institute Genomics Platform"/>
            <consortium name="The Broad Institute Genome Sequencing Center for Infectious Disease"/>
            <person name="Wu L."/>
            <person name="Ma J."/>
        </authorList>
    </citation>
    <scope>NUCLEOTIDE SEQUENCE [LARGE SCALE GENOMIC DNA]</scope>
    <source>
        <strain evidence="3">CCUG 62953</strain>
    </source>
</reference>
<keyword evidence="3" id="KW-1185">Reference proteome</keyword>
<sequence length="263" mass="29176">MAALQPRYADDPRVMLIEAAVTDTGGTASFTRRTISRFSGRNAPSGLTEIFPGLKDVAVLEVPTLDARTLLDRIRLPETDGLLLLDMAGDEEMFIAALAEASALECFAEICLTLPTVQLFENAADGPTLEAHLAEHEFQPLAWDRNDPDLPLVRFGKNRTTRLERHIKECQTERDNALAEIEQAKAQLSECQTSLSRLQPLTAERDALSEQVNRLNQELEGARTQIATVTAERDTATARLLERELARLADQLDIIDDLEVRLS</sequence>
<organism evidence="2 3">
    <name type="scientific">Litorisediminicola beolgyonensis</name>
    <dbReference type="NCBI Taxonomy" id="1173614"/>
    <lineage>
        <taxon>Bacteria</taxon>
        <taxon>Pseudomonadati</taxon>
        <taxon>Pseudomonadota</taxon>
        <taxon>Alphaproteobacteria</taxon>
        <taxon>Rhodobacterales</taxon>
        <taxon>Paracoccaceae</taxon>
        <taxon>Litorisediminicola</taxon>
    </lineage>
</organism>
<dbReference type="Gene3D" id="1.10.287.1490">
    <property type="match status" value="1"/>
</dbReference>
<evidence type="ECO:0008006" key="4">
    <source>
        <dbReference type="Google" id="ProtNLM"/>
    </source>
</evidence>
<protein>
    <recommendedName>
        <fullName evidence="4">Chromosome partition protein Smc</fullName>
    </recommendedName>
</protein>
<accession>A0ABW3ZNM5</accession>
<proteinExistence type="predicted"/>